<evidence type="ECO:0000256" key="1">
    <source>
        <dbReference type="ARBA" id="ARBA00010646"/>
    </source>
</evidence>
<comment type="caution">
    <text evidence="3">The sequence shown here is derived from an EMBL/GenBank/DDBJ whole genome shotgun (WGS) entry which is preliminary data.</text>
</comment>
<dbReference type="PANTHER" id="PTHR34135">
    <property type="entry name" value="LYSOZYME"/>
    <property type="match status" value="1"/>
</dbReference>
<dbReference type="GO" id="GO:0003796">
    <property type="term" value="F:lysozyme activity"/>
    <property type="evidence" value="ECO:0007669"/>
    <property type="project" value="InterPro"/>
</dbReference>
<feature type="signal peptide" evidence="2">
    <location>
        <begin position="1"/>
        <end position="25"/>
    </location>
</feature>
<dbReference type="InterPro" id="IPR002053">
    <property type="entry name" value="Glyco_hydro_25"/>
</dbReference>
<comment type="similarity">
    <text evidence="1">Belongs to the glycosyl hydrolase 25 family.</text>
</comment>
<dbReference type="AlphaFoldDB" id="A0A0R1WHS5"/>
<dbReference type="STRING" id="1423774.FD31_GL002700"/>
<dbReference type="EMBL" id="AZFV01000009">
    <property type="protein sequence ID" value="KRM17506.1"/>
    <property type="molecule type" value="Genomic_DNA"/>
</dbReference>
<organism evidence="3 4">
    <name type="scientific">Companilactobacillus nantensis DSM 16982</name>
    <dbReference type="NCBI Taxonomy" id="1423774"/>
    <lineage>
        <taxon>Bacteria</taxon>
        <taxon>Bacillati</taxon>
        <taxon>Bacillota</taxon>
        <taxon>Bacilli</taxon>
        <taxon>Lactobacillales</taxon>
        <taxon>Lactobacillaceae</taxon>
        <taxon>Companilactobacillus</taxon>
    </lineage>
</organism>
<protein>
    <submittedName>
        <fullName evidence="3">Lyzozyme M1 (1,4-beta-N-acetylmuramidase)</fullName>
    </submittedName>
</protein>
<keyword evidence="4" id="KW-1185">Reference proteome</keyword>
<name>A0A0R1WHS5_9LACO</name>
<dbReference type="SUPFAM" id="SSF51445">
    <property type="entry name" value="(Trans)glycosidases"/>
    <property type="match status" value="1"/>
</dbReference>
<dbReference type="Pfam" id="PF01183">
    <property type="entry name" value="Glyco_hydro_25"/>
    <property type="match status" value="1"/>
</dbReference>
<dbReference type="PATRIC" id="fig|1423774.3.peg.2809"/>
<reference evidence="3 4" key="1">
    <citation type="journal article" date="2015" name="Genome Announc.">
        <title>Expanding the biotechnology potential of lactobacilli through comparative genomics of 213 strains and associated genera.</title>
        <authorList>
            <person name="Sun Z."/>
            <person name="Harris H.M."/>
            <person name="McCann A."/>
            <person name="Guo C."/>
            <person name="Argimon S."/>
            <person name="Zhang W."/>
            <person name="Yang X."/>
            <person name="Jeffery I.B."/>
            <person name="Cooney J.C."/>
            <person name="Kagawa T.F."/>
            <person name="Liu W."/>
            <person name="Song Y."/>
            <person name="Salvetti E."/>
            <person name="Wrobel A."/>
            <person name="Rasinkangas P."/>
            <person name="Parkhill J."/>
            <person name="Rea M.C."/>
            <person name="O'Sullivan O."/>
            <person name="Ritari J."/>
            <person name="Douillard F.P."/>
            <person name="Paul Ross R."/>
            <person name="Yang R."/>
            <person name="Briner A.E."/>
            <person name="Felis G.E."/>
            <person name="de Vos W.M."/>
            <person name="Barrangou R."/>
            <person name="Klaenhammer T.R."/>
            <person name="Caufield P.W."/>
            <person name="Cui Y."/>
            <person name="Zhang H."/>
            <person name="O'Toole P.W."/>
        </authorList>
    </citation>
    <scope>NUCLEOTIDE SEQUENCE [LARGE SCALE GENOMIC DNA]</scope>
    <source>
        <strain evidence="3 4">DSM 16982</strain>
    </source>
</reference>
<dbReference type="Proteomes" id="UP000051302">
    <property type="component" value="Unassembled WGS sequence"/>
</dbReference>
<accession>A0A0R1WHS5</accession>
<keyword evidence="2" id="KW-0732">Signal</keyword>
<evidence type="ECO:0000313" key="3">
    <source>
        <dbReference type="EMBL" id="KRM17506.1"/>
    </source>
</evidence>
<dbReference type="GO" id="GO:0009253">
    <property type="term" value="P:peptidoglycan catabolic process"/>
    <property type="evidence" value="ECO:0007669"/>
    <property type="project" value="InterPro"/>
</dbReference>
<gene>
    <name evidence="3" type="ORF">FD31_GL002700</name>
</gene>
<dbReference type="RefSeq" id="WP_057891766.1">
    <property type="nucleotide sequence ID" value="NZ_AZFV01000009.1"/>
</dbReference>
<dbReference type="InterPro" id="IPR017853">
    <property type="entry name" value="GH"/>
</dbReference>
<proteinExistence type="inferred from homology"/>
<dbReference type="GO" id="GO:0016998">
    <property type="term" value="P:cell wall macromolecule catabolic process"/>
    <property type="evidence" value="ECO:0007669"/>
    <property type="project" value="InterPro"/>
</dbReference>
<feature type="chain" id="PRO_5006412710" evidence="2">
    <location>
        <begin position="26"/>
        <end position="373"/>
    </location>
</feature>
<sequence>MKKKLVYIVSLLIAGLFFCVTNVNAARTDMVDVSNHNGYMTISNFQDMLNNYGVKAVVTKISEGTYYHDYTAANNIYTAQQAGLYINGYHFARYTTVEGAIAEADYAAALAKSDGLPVGSVLVTDVEAEQQNGLSRATNNANNKAFMDQVAKYGYRSDVYTMSSWLGSKMDVNSGGWIASYPYNASDKSWYSGNHAWQWGSTYNFDGSYGNFDVSQNYDNFYTADQVTEVDPNQIISNIVSVKGNNYKAYATYDSNGIANEGTNIVSATDWVSNSIAVINMKPYFVIGRNILLPQSTTTFKNKAVINYRSDYGVLAFNSKGQSIKDSNQIFKGGTEWKTEDSLIDIPNVGWCYKVATNEFIPVRYQQGSGYNG</sequence>
<dbReference type="GO" id="GO:0016052">
    <property type="term" value="P:carbohydrate catabolic process"/>
    <property type="evidence" value="ECO:0007669"/>
    <property type="project" value="TreeGrafter"/>
</dbReference>
<evidence type="ECO:0000313" key="4">
    <source>
        <dbReference type="Proteomes" id="UP000051302"/>
    </source>
</evidence>
<dbReference type="PROSITE" id="PS51904">
    <property type="entry name" value="GLYCOSYL_HYDROL_F25_2"/>
    <property type="match status" value="1"/>
</dbReference>
<dbReference type="PANTHER" id="PTHR34135:SF2">
    <property type="entry name" value="LYSOZYME"/>
    <property type="match status" value="1"/>
</dbReference>
<evidence type="ECO:0000256" key="2">
    <source>
        <dbReference type="SAM" id="SignalP"/>
    </source>
</evidence>
<dbReference type="Gene3D" id="3.20.20.80">
    <property type="entry name" value="Glycosidases"/>
    <property type="match status" value="1"/>
</dbReference>